<reference evidence="1 2" key="1">
    <citation type="submission" date="2015-11" db="EMBL/GenBank/DDBJ databases">
        <title>Genomic analysis of 38 Legionella species identifies large and diverse effector repertoires.</title>
        <authorList>
            <person name="Burstein D."/>
            <person name="Amaro F."/>
            <person name="Zusman T."/>
            <person name="Lifshitz Z."/>
            <person name="Cohen O."/>
            <person name="Gilbert J.A."/>
            <person name="Pupko T."/>
            <person name="Shuman H.A."/>
            <person name="Segal G."/>
        </authorList>
    </citation>
    <scope>NUCLEOTIDE SEQUENCE [LARGE SCALE GENOMIC DNA]</scope>
    <source>
        <strain evidence="1 2">ATCC 49504</strain>
    </source>
</reference>
<dbReference type="SUPFAM" id="SSF81901">
    <property type="entry name" value="HCP-like"/>
    <property type="match status" value="6"/>
</dbReference>
<proteinExistence type="predicted"/>
<name>A0A0W0TTK1_9GAMM</name>
<dbReference type="STRING" id="45065.Lgee_1383"/>
<dbReference type="OrthoDB" id="6114904at2"/>
<dbReference type="PANTHER" id="PTHR11102">
    <property type="entry name" value="SEL-1-LIKE PROTEIN"/>
    <property type="match status" value="1"/>
</dbReference>
<dbReference type="PATRIC" id="fig|45065.4.peg.1492"/>
<dbReference type="PANTHER" id="PTHR11102:SF160">
    <property type="entry name" value="ERAD-ASSOCIATED E3 UBIQUITIN-PROTEIN LIGASE COMPONENT HRD3"/>
    <property type="match status" value="1"/>
</dbReference>
<dbReference type="EMBL" id="LNYC01000052">
    <property type="protein sequence ID" value="KTC98937.1"/>
    <property type="molecule type" value="Genomic_DNA"/>
</dbReference>
<dbReference type="InterPro" id="IPR006597">
    <property type="entry name" value="Sel1-like"/>
</dbReference>
<keyword evidence="2" id="KW-1185">Reference proteome</keyword>
<dbReference type="Proteomes" id="UP000054785">
    <property type="component" value="Unassembled WGS sequence"/>
</dbReference>
<sequence length="1208" mass="133503">MKLLMPCVCLVAASQCVYAESGMDAWRQGNYIEAARALARQQTGSPLADYYQGQMFLYGYGQLKNNTQAMQYFTEAAQKGYLPAIELLARTSLTLDKNPEKAFQWFKKAAETGVVSAQMYCAAALLFGYGTRKNEDAARRYYIDAARAGNPLAQYTLADHFLDSRAPSNRKLGLIWLEKSLKSNFSKSQYLYGTLLEEGKLVAKDAEMAKTYYTQSAEQGYLPAFIRLGRLAEAAGQWDEAKSFYEKASANGNARAQLAMADFWMNPKNPSTNAENGFLWTLKAAENGFPAAERALAALYKNGTGVAKNDNLAAQWEAKAKKGGGARIDAAVRAARWLSNGSSDVFTAYQPGGIYTAWNNRGALKQNIYNPAPERTRPTREMLFQPKFTLVEPNDVAIGDYFDLIAPMLSARQGKEWAFPAYPIDTEVESAQRNFSYVLQHENEDVAAESGGAPDRFAHRSNVLEEMNAKIGAMKPSEPRKAAWQKVLNRLYNRAILGESGAQFQLGQLYHYGIGVAKNRQQAIIYYQLAASQQELRAEYNLGLLYLLDPQSKADYQTGMDWLMDAAFKGNDHAQYVLAHIAEKGFTTASGEKVIPEDPERAIAMYHLAAANHYGPAEYRLAQELIQDPNSSLDARARDARTEKVRALYASAASQGIAEAILPLAFYDALSSNPERQKNAFTTAQTQARTGDSEAALLLGMMYDRGIATEANPAEALYWYQQAGTNPVSQFILGSRYSEGRGVGRDLAQGEAMLQASSNSGFPWAALNLAILRQQAGQPFLPELQKAHALGNTRAGLLLADYYLAEAQSPEHLQQAIEIYRHLAEKGDGNAQMKLGFLMESGLAGAPDRVEAEKWYAAAASQGLPMAQYLYGQFWQMGGVEDKPNLPEARHWYALAGKTLPMANVALGFVLDAMEADYQAAEKAYQQAADANDALAHFDLGVMFEEGKGRPVDYKQAQAHYEAAAAASNSSAMVRLGGMAFRGEGVARDEEAALHWYREAAKLGDADALYTLGLFSETGIGLRLDYKGALSYYEQSASRGNQKAMLALARMYQYGLGVEKNMDSALRYYRELAAFNNAHAQFELARLSFEGVSTGLLPAEARRYLETAQKHGSKAAALYQRRMDAKVQKQLSVIEPIRMPVSKRFDNESAERMYFEALNTWNRGNENLSRAMLDTIMVRHPQYAPAKRAYEQLKQKNATARVAQADKA</sequence>
<protein>
    <submittedName>
        <fullName evidence="1">Enhanced entry protein EnhC</fullName>
    </submittedName>
</protein>
<evidence type="ECO:0000313" key="1">
    <source>
        <dbReference type="EMBL" id="KTC98937.1"/>
    </source>
</evidence>
<dbReference type="RefSeq" id="WP_028386578.1">
    <property type="nucleotide sequence ID" value="NZ_CAAAHN010000022.1"/>
</dbReference>
<gene>
    <name evidence="1" type="primary">enhC</name>
    <name evidence="1" type="ORF">Lgee_1383</name>
</gene>
<dbReference type="InterPro" id="IPR011990">
    <property type="entry name" value="TPR-like_helical_dom_sf"/>
</dbReference>
<dbReference type="InterPro" id="IPR050767">
    <property type="entry name" value="Sel1_AlgK"/>
</dbReference>
<accession>A0A0W0TTK1</accession>
<dbReference type="SMART" id="SM00671">
    <property type="entry name" value="SEL1"/>
    <property type="match status" value="22"/>
</dbReference>
<dbReference type="Gene3D" id="1.25.40.10">
    <property type="entry name" value="Tetratricopeptide repeat domain"/>
    <property type="match status" value="4"/>
</dbReference>
<dbReference type="Pfam" id="PF08238">
    <property type="entry name" value="Sel1"/>
    <property type="match status" value="19"/>
</dbReference>
<evidence type="ECO:0000313" key="2">
    <source>
        <dbReference type="Proteomes" id="UP000054785"/>
    </source>
</evidence>
<organism evidence="1 2">
    <name type="scientific">Legionella geestiana</name>
    <dbReference type="NCBI Taxonomy" id="45065"/>
    <lineage>
        <taxon>Bacteria</taxon>
        <taxon>Pseudomonadati</taxon>
        <taxon>Pseudomonadota</taxon>
        <taxon>Gammaproteobacteria</taxon>
        <taxon>Legionellales</taxon>
        <taxon>Legionellaceae</taxon>
        <taxon>Legionella</taxon>
    </lineage>
</organism>
<dbReference type="AlphaFoldDB" id="A0A0W0TTK1"/>
<comment type="caution">
    <text evidence="1">The sequence shown here is derived from an EMBL/GenBank/DDBJ whole genome shotgun (WGS) entry which is preliminary data.</text>
</comment>